<name>A0A8J2XJQ6_9MICO</name>
<reference evidence="8" key="2">
    <citation type="submission" date="2020-09" db="EMBL/GenBank/DDBJ databases">
        <authorList>
            <person name="Sun Q."/>
            <person name="Zhou Y."/>
        </authorList>
    </citation>
    <scope>NUCLEOTIDE SEQUENCE</scope>
    <source>
        <strain evidence="8">CGMCC 1.12785</strain>
    </source>
</reference>
<dbReference type="PANTHER" id="PTHR11910">
    <property type="entry name" value="ATP SYNTHASE DELTA CHAIN"/>
    <property type="match status" value="1"/>
</dbReference>
<comment type="subcellular location">
    <subcellularLocation>
        <location evidence="7">Cell membrane</location>
        <topology evidence="7">Peripheral membrane protein</topology>
    </subcellularLocation>
    <subcellularLocation>
        <location evidence="1">Membrane</location>
    </subcellularLocation>
</comment>
<evidence type="ECO:0000256" key="1">
    <source>
        <dbReference type="ARBA" id="ARBA00004370"/>
    </source>
</evidence>
<keyword evidence="7" id="KW-0139">CF(1)</keyword>
<dbReference type="Proteomes" id="UP000616114">
    <property type="component" value="Unassembled WGS sequence"/>
</dbReference>
<dbReference type="Pfam" id="PF00213">
    <property type="entry name" value="OSCP"/>
    <property type="match status" value="1"/>
</dbReference>
<evidence type="ECO:0000256" key="4">
    <source>
        <dbReference type="ARBA" id="ARBA00023065"/>
    </source>
</evidence>
<comment type="function">
    <text evidence="7">This protein is part of the stalk that links CF(0) to CF(1). It either transmits conformational changes from CF(0) to CF(1) or is implicated in proton conduction.</text>
</comment>
<keyword evidence="3 7" id="KW-0375">Hydrogen ion transport</keyword>
<accession>A0A8J2XJQ6</accession>
<keyword evidence="2 7" id="KW-0813">Transport</keyword>
<evidence type="ECO:0000256" key="5">
    <source>
        <dbReference type="ARBA" id="ARBA00023136"/>
    </source>
</evidence>
<dbReference type="InterPro" id="IPR000711">
    <property type="entry name" value="ATPase_OSCP/dsu"/>
</dbReference>
<dbReference type="RefSeq" id="WP_188549661.1">
    <property type="nucleotide sequence ID" value="NZ_BMFY01000003.1"/>
</dbReference>
<comment type="similarity">
    <text evidence="7">Belongs to the ATPase delta chain family.</text>
</comment>
<dbReference type="GO" id="GO:0046933">
    <property type="term" value="F:proton-transporting ATP synthase activity, rotational mechanism"/>
    <property type="evidence" value="ECO:0007669"/>
    <property type="project" value="UniProtKB-UniRule"/>
</dbReference>
<evidence type="ECO:0000313" key="9">
    <source>
        <dbReference type="Proteomes" id="UP000616114"/>
    </source>
</evidence>
<evidence type="ECO:0000256" key="3">
    <source>
        <dbReference type="ARBA" id="ARBA00022781"/>
    </source>
</evidence>
<dbReference type="NCBIfam" id="TIGR01145">
    <property type="entry name" value="ATP_synt_delta"/>
    <property type="match status" value="1"/>
</dbReference>
<proteinExistence type="inferred from homology"/>
<evidence type="ECO:0000256" key="7">
    <source>
        <dbReference type="HAMAP-Rule" id="MF_01416"/>
    </source>
</evidence>
<keyword evidence="7" id="KW-1003">Cell membrane</keyword>
<evidence type="ECO:0000313" key="8">
    <source>
        <dbReference type="EMBL" id="GGA07807.1"/>
    </source>
</evidence>
<dbReference type="NCBIfam" id="NF009967">
    <property type="entry name" value="PRK13430.1"/>
    <property type="match status" value="1"/>
</dbReference>
<dbReference type="EMBL" id="BMFY01000003">
    <property type="protein sequence ID" value="GGA07807.1"/>
    <property type="molecule type" value="Genomic_DNA"/>
</dbReference>
<dbReference type="GO" id="GO:0045259">
    <property type="term" value="C:proton-transporting ATP synthase complex"/>
    <property type="evidence" value="ECO:0007669"/>
    <property type="project" value="UniProtKB-KW"/>
</dbReference>
<keyword evidence="6 7" id="KW-0066">ATP synthesis</keyword>
<sequence>MRGASRESLAQLLQELKPKLEGPGAAETGEQLLDAVSVLDSSAPLRRSLADTAVAAEAKTSLLDGLFGSRLGAEALGVLQAVAAKRWASAQEFVSGAEHLAVTALASAAREAGRLADTEAQLFGFGATVTGSHELQRAFASHDAPATAKRELAHSLVAGKVSPEAAILIGQAAAHPRGRRVTQALEDYAGIVASLQSREVAEVTVAAALSAEQEQQLAARLAGVFGRELVLNVSVDPGVLGGVRVRVGDEVIDDTVAGRLTAVRRKIAG</sequence>
<evidence type="ECO:0000256" key="6">
    <source>
        <dbReference type="ARBA" id="ARBA00023310"/>
    </source>
</evidence>
<dbReference type="HAMAP" id="MF_01416">
    <property type="entry name" value="ATP_synth_delta_bact"/>
    <property type="match status" value="1"/>
</dbReference>
<dbReference type="GO" id="GO:0005886">
    <property type="term" value="C:plasma membrane"/>
    <property type="evidence" value="ECO:0007669"/>
    <property type="project" value="UniProtKB-SubCell"/>
</dbReference>
<comment type="function">
    <text evidence="7">F(1)F(0) ATP synthase produces ATP from ADP in the presence of a proton or sodium gradient. F-type ATPases consist of two structural domains, F(1) containing the extramembraneous catalytic core and F(0) containing the membrane proton channel, linked together by a central stalk and a peripheral stalk. During catalysis, ATP synthesis in the catalytic domain of F(1) is coupled via a rotary mechanism of the central stalk subunits to proton translocation.</text>
</comment>
<keyword evidence="9" id="KW-1185">Reference proteome</keyword>
<keyword evidence="4 7" id="KW-0406">Ion transport</keyword>
<dbReference type="AlphaFoldDB" id="A0A8J2XJQ6"/>
<gene>
    <name evidence="7 8" type="primary">atpH</name>
    <name evidence="8" type="ORF">GCM10011333_08240</name>
</gene>
<reference evidence="8" key="1">
    <citation type="journal article" date="2014" name="Int. J. Syst. Evol. Microbiol.">
        <title>Complete genome sequence of Corynebacterium casei LMG S-19264T (=DSM 44701T), isolated from a smear-ripened cheese.</title>
        <authorList>
            <consortium name="US DOE Joint Genome Institute (JGI-PGF)"/>
            <person name="Walter F."/>
            <person name="Albersmeier A."/>
            <person name="Kalinowski J."/>
            <person name="Ruckert C."/>
        </authorList>
    </citation>
    <scope>NUCLEOTIDE SEQUENCE</scope>
    <source>
        <strain evidence="8">CGMCC 1.12785</strain>
    </source>
</reference>
<comment type="caution">
    <text evidence="8">The sequence shown here is derived from an EMBL/GenBank/DDBJ whole genome shotgun (WGS) entry which is preliminary data.</text>
</comment>
<organism evidence="8 9">
    <name type="scientific">Sediminivirga luteola</name>
    <dbReference type="NCBI Taxonomy" id="1774748"/>
    <lineage>
        <taxon>Bacteria</taxon>
        <taxon>Bacillati</taxon>
        <taxon>Actinomycetota</taxon>
        <taxon>Actinomycetes</taxon>
        <taxon>Micrococcales</taxon>
        <taxon>Brevibacteriaceae</taxon>
        <taxon>Sediminivirga</taxon>
    </lineage>
</organism>
<evidence type="ECO:0000256" key="2">
    <source>
        <dbReference type="ARBA" id="ARBA00022448"/>
    </source>
</evidence>
<protein>
    <recommendedName>
        <fullName evidence="7">ATP synthase subunit delta</fullName>
    </recommendedName>
    <alternativeName>
        <fullName evidence="7">ATP synthase F(1) sector subunit delta</fullName>
    </alternativeName>
    <alternativeName>
        <fullName evidence="7">F-type ATPase subunit delta</fullName>
        <shortName evidence="7">F-ATPase subunit delta</shortName>
    </alternativeName>
</protein>
<dbReference type="PRINTS" id="PR00125">
    <property type="entry name" value="ATPASEDELTA"/>
</dbReference>
<keyword evidence="5 7" id="KW-0472">Membrane</keyword>